<protein>
    <submittedName>
        <fullName evidence="1">Uncharacterized protein</fullName>
    </submittedName>
</protein>
<reference evidence="1 2" key="1">
    <citation type="submission" date="2022-11" db="EMBL/GenBank/DDBJ databases">
        <title>Study of microbial diversity in lake waters.</title>
        <authorList>
            <person name="Zhang J."/>
        </authorList>
    </citation>
    <scope>NUCLEOTIDE SEQUENCE [LARGE SCALE GENOMIC DNA]</scope>
    <source>
        <strain evidence="1 2">DT12</strain>
    </source>
</reference>
<organism evidence="1 2">
    <name type="scientific">Tumebacillus lacus</name>
    <dbReference type="NCBI Taxonomy" id="2995335"/>
    <lineage>
        <taxon>Bacteria</taxon>
        <taxon>Bacillati</taxon>
        <taxon>Bacillota</taxon>
        <taxon>Bacilli</taxon>
        <taxon>Bacillales</taxon>
        <taxon>Alicyclobacillaceae</taxon>
        <taxon>Tumebacillus</taxon>
    </lineage>
</organism>
<comment type="caution">
    <text evidence="1">The sequence shown here is derived from an EMBL/GenBank/DDBJ whole genome shotgun (WGS) entry which is preliminary data.</text>
</comment>
<dbReference type="Proteomes" id="UP001208017">
    <property type="component" value="Unassembled WGS sequence"/>
</dbReference>
<proteinExistence type="predicted"/>
<name>A0ABT3X304_9BACL</name>
<keyword evidence="2" id="KW-1185">Reference proteome</keyword>
<dbReference type="EMBL" id="JAPMLT010000003">
    <property type="protein sequence ID" value="MCX7569976.1"/>
    <property type="molecule type" value="Genomic_DNA"/>
</dbReference>
<evidence type="ECO:0000313" key="1">
    <source>
        <dbReference type="EMBL" id="MCX7569976.1"/>
    </source>
</evidence>
<dbReference type="PROSITE" id="PS51257">
    <property type="entry name" value="PROKAR_LIPOPROTEIN"/>
    <property type="match status" value="1"/>
</dbReference>
<dbReference type="RefSeq" id="WP_267151224.1">
    <property type="nucleotide sequence ID" value="NZ_JAPMLT010000003.1"/>
</dbReference>
<gene>
    <name evidence="1" type="ORF">OS242_08360</name>
</gene>
<evidence type="ECO:0000313" key="2">
    <source>
        <dbReference type="Proteomes" id="UP001208017"/>
    </source>
</evidence>
<sequence>MKMELYPRLVQVRCEDELAPTWYHTITACLVKEDTIMQVVCGCLEMYHVKQLDADLYLLDDQALSQYPFFCVDAEYDLQVVYEAMHLPFLDFMMKYAKH</sequence>
<accession>A0ABT3X304</accession>